<dbReference type="Proteomes" id="UP000555552">
    <property type="component" value="Unassembled WGS sequence"/>
</dbReference>
<dbReference type="EMBL" id="JABEMA010000041">
    <property type="protein sequence ID" value="NNH22445.1"/>
    <property type="molecule type" value="Genomic_DNA"/>
</dbReference>
<name>A0A849BM57_9ACTN</name>
<keyword evidence="2" id="KW-1185">Reference proteome</keyword>
<gene>
    <name evidence="1" type="ORF">HLB09_04940</name>
</gene>
<dbReference type="NCBIfam" id="TIGR03544">
    <property type="entry name" value="DivI1A_domain"/>
    <property type="match status" value="1"/>
</dbReference>
<comment type="caution">
    <text evidence="1">The sequence shown here is derived from an EMBL/GenBank/DDBJ whole genome shotgun (WGS) entry which is preliminary data.</text>
</comment>
<dbReference type="RefSeq" id="WP_171202292.1">
    <property type="nucleotide sequence ID" value="NZ_BAAANP010000025.1"/>
</dbReference>
<protein>
    <submittedName>
        <fullName evidence="1">DivIVA domain-containing protein</fullName>
    </submittedName>
</protein>
<proteinExistence type="predicted"/>
<dbReference type="InterPro" id="IPR019933">
    <property type="entry name" value="DivIVA_domain"/>
</dbReference>
<evidence type="ECO:0000313" key="2">
    <source>
        <dbReference type="Proteomes" id="UP000555552"/>
    </source>
</evidence>
<accession>A0A849BM57</accession>
<dbReference type="AlphaFoldDB" id="A0A849BM57"/>
<evidence type="ECO:0000313" key="1">
    <source>
        <dbReference type="EMBL" id="NNH22445.1"/>
    </source>
</evidence>
<reference evidence="1 2" key="1">
    <citation type="submission" date="2020-05" db="EMBL/GenBank/DDBJ databases">
        <title>MicrobeNet Type strains.</title>
        <authorList>
            <person name="Nicholson A.C."/>
        </authorList>
    </citation>
    <scope>NUCLEOTIDE SEQUENCE [LARGE SCALE GENOMIC DNA]</scope>
    <source>
        <strain evidence="1 2">JCM 14547</strain>
    </source>
</reference>
<organism evidence="1 2">
    <name type="scientific">Pseudokineococcus marinus</name>
    <dbReference type="NCBI Taxonomy" id="351215"/>
    <lineage>
        <taxon>Bacteria</taxon>
        <taxon>Bacillati</taxon>
        <taxon>Actinomycetota</taxon>
        <taxon>Actinomycetes</taxon>
        <taxon>Kineosporiales</taxon>
        <taxon>Kineosporiaceae</taxon>
        <taxon>Pseudokineococcus</taxon>
    </lineage>
</organism>
<sequence>MSSFPRAGRLARGYDVDEVDAFFAQARLAYESLGGSVPGPGATTGSGAGVGAGPGVGASGVPAARAGTPLDLSARDVREASFPLARHGYDVAAVDAALARLEDAVARHEREVLVARSGREGFLEELAGRARVVTARLRREDGDRFARAGGLHRGYRVGDVDALCRRLRGYFDDGEALAVDDVRTAVFRSRRGRRAYAEGPVDALLARAVEVMVTAPD</sequence>